<dbReference type="OrthoDB" id="280110at2"/>
<dbReference type="AlphaFoldDB" id="A0A5C6AEX1"/>
<evidence type="ECO:0000313" key="2">
    <source>
        <dbReference type="Proteomes" id="UP000317421"/>
    </source>
</evidence>
<accession>A0A5C6AEX1</accession>
<reference evidence="1 2" key="1">
    <citation type="submission" date="2019-02" db="EMBL/GenBank/DDBJ databases">
        <title>Deep-cultivation of Planctomycetes and their phenomic and genomic characterization uncovers novel biology.</title>
        <authorList>
            <person name="Wiegand S."/>
            <person name="Jogler M."/>
            <person name="Boedeker C."/>
            <person name="Pinto D."/>
            <person name="Vollmers J."/>
            <person name="Rivas-Marin E."/>
            <person name="Kohn T."/>
            <person name="Peeters S.H."/>
            <person name="Heuer A."/>
            <person name="Rast P."/>
            <person name="Oberbeckmann S."/>
            <person name="Bunk B."/>
            <person name="Jeske O."/>
            <person name="Meyerdierks A."/>
            <person name="Storesund J.E."/>
            <person name="Kallscheuer N."/>
            <person name="Luecker S."/>
            <person name="Lage O.M."/>
            <person name="Pohl T."/>
            <person name="Merkel B.J."/>
            <person name="Hornburger P."/>
            <person name="Mueller R.-W."/>
            <person name="Bruemmer F."/>
            <person name="Labrenz M."/>
            <person name="Spormann A.M."/>
            <person name="Op Den Camp H."/>
            <person name="Overmann J."/>
            <person name="Amann R."/>
            <person name="Jetten M.S.M."/>
            <person name="Mascher T."/>
            <person name="Medema M.H."/>
            <person name="Devos D.P."/>
            <person name="Kaster A.-K."/>
            <person name="Ovreas L."/>
            <person name="Rohde M."/>
            <person name="Galperin M.Y."/>
            <person name="Jogler C."/>
        </authorList>
    </citation>
    <scope>NUCLEOTIDE SEQUENCE [LARGE SCALE GENOMIC DNA]</scope>
    <source>
        <strain evidence="1 2">Pla108</strain>
    </source>
</reference>
<sequence>MNLSTEAYGAVFAGGSVVLFARVAYSDESLVAPGDLSTAVYSVEEIDPCGVVDPVPVTGHTNVAVSPASLLSVGLETGSPWDVDEEGFNFRHEIDITAAPAFATAGKSYRIRFVLTPTAGQPIVVRFLIEAL</sequence>
<evidence type="ECO:0000313" key="1">
    <source>
        <dbReference type="EMBL" id="TWT96773.1"/>
    </source>
</evidence>
<name>A0A5C6AEX1_9BACT</name>
<dbReference type="EMBL" id="SJPR01000003">
    <property type="protein sequence ID" value="TWT96773.1"/>
    <property type="molecule type" value="Genomic_DNA"/>
</dbReference>
<keyword evidence="2" id="KW-1185">Reference proteome</keyword>
<proteinExistence type="predicted"/>
<comment type="caution">
    <text evidence="1">The sequence shown here is derived from an EMBL/GenBank/DDBJ whole genome shotgun (WGS) entry which is preliminary data.</text>
</comment>
<dbReference type="Proteomes" id="UP000317421">
    <property type="component" value="Unassembled WGS sequence"/>
</dbReference>
<organism evidence="1 2">
    <name type="scientific">Botrimarina colliarenosi</name>
    <dbReference type="NCBI Taxonomy" id="2528001"/>
    <lineage>
        <taxon>Bacteria</taxon>
        <taxon>Pseudomonadati</taxon>
        <taxon>Planctomycetota</taxon>
        <taxon>Planctomycetia</taxon>
        <taxon>Pirellulales</taxon>
        <taxon>Lacipirellulaceae</taxon>
        <taxon>Botrimarina</taxon>
    </lineage>
</organism>
<evidence type="ECO:0008006" key="3">
    <source>
        <dbReference type="Google" id="ProtNLM"/>
    </source>
</evidence>
<protein>
    <recommendedName>
        <fullName evidence="3">DUF4469 domain-containing protein</fullName>
    </recommendedName>
</protein>
<gene>
    <name evidence="1" type="ORF">Pla108_25470</name>
</gene>
<dbReference type="RefSeq" id="WP_146445279.1">
    <property type="nucleotide sequence ID" value="NZ_SJPR01000003.1"/>
</dbReference>